<dbReference type="InterPro" id="IPR017932">
    <property type="entry name" value="GATase_2_dom"/>
</dbReference>
<dbReference type="SUPFAM" id="SSF56235">
    <property type="entry name" value="N-terminal nucleophile aminohydrolases (Ntn hydrolases)"/>
    <property type="match status" value="1"/>
</dbReference>
<dbReference type="EC" id="6.3.5.4" evidence="2"/>
<evidence type="ECO:0000313" key="7">
    <source>
        <dbReference type="Proteomes" id="UP000093514"/>
    </source>
</evidence>
<dbReference type="Gene3D" id="3.40.50.620">
    <property type="entry name" value="HUPs"/>
    <property type="match status" value="1"/>
</dbReference>
<comment type="catalytic activity">
    <reaction evidence="4">
        <text>L-aspartate + L-glutamine + ATP + H2O = L-asparagine + L-glutamate + AMP + diphosphate + H(+)</text>
        <dbReference type="Rhea" id="RHEA:12228"/>
        <dbReference type="ChEBI" id="CHEBI:15377"/>
        <dbReference type="ChEBI" id="CHEBI:15378"/>
        <dbReference type="ChEBI" id="CHEBI:29985"/>
        <dbReference type="ChEBI" id="CHEBI:29991"/>
        <dbReference type="ChEBI" id="CHEBI:30616"/>
        <dbReference type="ChEBI" id="CHEBI:33019"/>
        <dbReference type="ChEBI" id="CHEBI:58048"/>
        <dbReference type="ChEBI" id="CHEBI:58359"/>
        <dbReference type="ChEBI" id="CHEBI:456215"/>
        <dbReference type="EC" id="6.3.5.4"/>
    </reaction>
</comment>
<dbReference type="PANTHER" id="PTHR43284:SF1">
    <property type="entry name" value="ASPARAGINE SYNTHETASE"/>
    <property type="match status" value="1"/>
</dbReference>
<dbReference type="OrthoDB" id="1551487at2"/>
<comment type="pathway">
    <text evidence="1">Amino-acid biosynthesis; L-asparagine biosynthesis; L-asparagine from L-aspartate (L-Gln route): step 1/1.</text>
</comment>
<dbReference type="InterPro" id="IPR014729">
    <property type="entry name" value="Rossmann-like_a/b/a_fold"/>
</dbReference>
<evidence type="ECO:0000256" key="4">
    <source>
        <dbReference type="ARBA" id="ARBA00048741"/>
    </source>
</evidence>
<evidence type="ECO:0000256" key="2">
    <source>
        <dbReference type="ARBA" id="ARBA00012737"/>
    </source>
</evidence>
<dbReference type="AlphaFoldDB" id="A0A1C0A601"/>
<evidence type="ECO:0000259" key="5">
    <source>
        <dbReference type="Pfam" id="PF13537"/>
    </source>
</evidence>
<sequence length="582" mass="68400">MPGFLGEIAAGDLRKNFGKTLKEKLVKGKIEGKFYYLERRTNSKFLNDKIFKESENFIIITEGVILNRLDLIKKYKQNNFLDTVKEMYLQEGEQFFNEFRGSFSGIFYDKRKDKWVIYTSHIGDKQVFYCKLNNSIIFGSEINYLINYMNNNSYNYNLDIDAAYFLLTYGFMLEDYTLFKEIRKLNAGHYIKIQNNKFEVKEYYRLNNKPNEKQSEKDIIQNIDILFRNAVRAEFEKDIEYNYKHIAGLSGGLDSRMTTWVAHDLGYVDILNFTFSQSDYLDEKIAKKIASDLKHDFIFKALDNGEFLKDIEEVVGLSFGGALYYGLAHGKSCLDLINLDNFGLVHTGQLGDVILGTFFSSLNNQNQQTFKIGDGSYSKKLINRLNNIDLKYDYKNEEIFKFYGRGFTGANQGLLPIQEVTEATSPFYYLEFINYCLEIPLKYRYNHYIYFKWIKERYPNAANYKWEKIDAKITEPILNIMGRKIPLKHLPKKFFNKLRGKLGFGDNSMNTSFHMNPLDYWYNTNKNLKKFMDCYYKDNIKLLNSYSDLKKDCEKLYTIGNVTEKNQVLTLLSAIKIYFGEK</sequence>
<gene>
    <name evidence="6" type="ORF">U472_14660</name>
</gene>
<dbReference type="Gene3D" id="3.60.20.10">
    <property type="entry name" value="Glutamine Phosphoribosylpyrophosphate, subunit 1, domain 1"/>
    <property type="match status" value="1"/>
</dbReference>
<dbReference type="InterPro" id="IPR029055">
    <property type="entry name" value="Ntn_hydrolases_N"/>
</dbReference>
<dbReference type="EMBL" id="LWDV01000010">
    <property type="protein sequence ID" value="OCL25570.1"/>
    <property type="molecule type" value="Genomic_DNA"/>
</dbReference>
<evidence type="ECO:0000256" key="3">
    <source>
        <dbReference type="ARBA" id="ARBA00022888"/>
    </source>
</evidence>
<proteinExistence type="predicted"/>
<dbReference type="PANTHER" id="PTHR43284">
    <property type="entry name" value="ASPARAGINE SYNTHETASE (GLUTAMINE-HYDROLYZING)"/>
    <property type="match status" value="1"/>
</dbReference>
<dbReference type="RefSeq" id="WP_068719482.1">
    <property type="nucleotide sequence ID" value="NZ_LWDV01000010.1"/>
</dbReference>
<reference evidence="6 7" key="2">
    <citation type="submission" date="2016-08" db="EMBL/GenBank/DDBJ databases">
        <title>Orenia metallireducens sp. nov. strain Z6, a Novel Metal-reducing Firmicute from the Deep Subsurface.</title>
        <authorList>
            <person name="Maxim B.I."/>
            <person name="Kenneth K."/>
            <person name="Flynn T.M."/>
            <person name="Oloughlin E.J."/>
            <person name="Locke R.A."/>
            <person name="Weber J.R."/>
            <person name="Egan S.M."/>
            <person name="Mackie R.I."/>
            <person name="Cann I.K."/>
        </authorList>
    </citation>
    <scope>NUCLEOTIDE SEQUENCE [LARGE SCALE GENOMIC DNA]</scope>
    <source>
        <strain evidence="6 7">Z6</strain>
    </source>
</reference>
<organism evidence="6 7">
    <name type="scientific">Orenia metallireducens</name>
    <dbReference type="NCBI Taxonomy" id="1413210"/>
    <lineage>
        <taxon>Bacteria</taxon>
        <taxon>Bacillati</taxon>
        <taxon>Bacillota</taxon>
        <taxon>Clostridia</taxon>
        <taxon>Halanaerobiales</taxon>
        <taxon>Halobacteroidaceae</taxon>
        <taxon>Orenia</taxon>
    </lineage>
</organism>
<dbReference type="Proteomes" id="UP000093514">
    <property type="component" value="Unassembled WGS sequence"/>
</dbReference>
<name>A0A1C0A601_9FIRM</name>
<feature type="domain" description="Glutamine amidotransferase type-2" evidence="5">
    <location>
        <begin position="52"/>
        <end position="146"/>
    </location>
</feature>
<accession>A0A1C0A601</accession>
<dbReference type="GO" id="GO:0006529">
    <property type="term" value="P:asparagine biosynthetic process"/>
    <property type="evidence" value="ECO:0007669"/>
    <property type="project" value="UniProtKB-KW"/>
</dbReference>
<evidence type="ECO:0000313" key="6">
    <source>
        <dbReference type="EMBL" id="OCL25570.1"/>
    </source>
</evidence>
<protein>
    <recommendedName>
        <fullName evidence="2">asparagine synthase (glutamine-hydrolyzing)</fullName>
        <ecNumber evidence="2">6.3.5.4</ecNumber>
    </recommendedName>
</protein>
<evidence type="ECO:0000256" key="1">
    <source>
        <dbReference type="ARBA" id="ARBA00005187"/>
    </source>
</evidence>
<dbReference type="GO" id="GO:0004066">
    <property type="term" value="F:asparagine synthase (glutamine-hydrolyzing) activity"/>
    <property type="evidence" value="ECO:0007669"/>
    <property type="project" value="UniProtKB-EC"/>
</dbReference>
<keyword evidence="7" id="KW-1185">Reference proteome</keyword>
<reference evidence="7" key="1">
    <citation type="submission" date="2016-07" db="EMBL/GenBank/DDBJ databases">
        <authorList>
            <person name="Florea S."/>
            <person name="Webb J.S."/>
            <person name="Jaromczyk J."/>
            <person name="Schardl C.L."/>
        </authorList>
    </citation>
    <scope>NUCLEOTIDE SEQUENCE [LARGE SCALE GENOMIC DNA]</scope>
    <source>
        <strain evidence="7">Z6</strain>
    </source>
</reference>
<dbReference type="InterPro" id="IPR051786">
    <property type="entry name" value="ASN_synthetase/amidase"/>
</dbReference>
<dbReference type="Pfam" id="PF13537">
    <property type="entry name" value="GATase_7"/>
    <property type="match status" value="1"/>
</dbReference>
<dbReference type="SUPFAM" id="SSF52402">
    <property type="entry name" value="Adenine nucleotide alpha hydrolases-like"/>
    <property type="match status" value="1"/>
</dbReference>
<comment type="caution">
    <text evidence="6">The sequence shown here is derived from an EMBL/GenBank/DDBJ whole genome shotgun (WGS) entry which is preliminary data.</text>
</comment>
<keyword evidence="3" id="KW-0061">Asparagine biosynthesis</keyword>
<keyword evidence="3" id="KW-0028">Amino-acid biosynthesis</keyword>